<dbReference type="PANTHER" id="PTHR13604">
    <property type="entry name" value="DC12-RELATED"/>
    <property type="match status" value="1"/>
</dbReference>
<evidence type="ECO:0000256" key="1">
    <source>
        <dbReference type="RuleBase" id="RU364100"/>
    </source>
</evidence>
<evidence type="ECO:0000313" key="5">
    <source>
        <dbReference type="Proteomes" id="UP001197492"/>
    </source>
</evidence>
<dbReference type="RefSeq" id="WP_217748201.1">
    <property type="nucleotide sequence ID" value="NZ_JAHOEB010000086.1"/>
</dbReference>
<name>A0AAW4N0I1_9FIRM</name>
<dbReference type="AlphaFoldDB" id="A0AAW4N0I1"/>
<comment type="caution">
    <text evidence="2">The sequence shown here is derived from an EMBL/GenBank/DDBJ whole genome shotgun (WGS) entry which is preliminary data.</text>
</comment>
<proteinExistence type="inferred from homology"/>
<evidence type="ECO:0000313" key="4">
    <source>
        <dbReference type="Proteomes" id="UP001196408"/>
    </source>
</evidence>
<dbReference type="GO" id="GO:0008233">
    <property type="term" value="F:peptidase activity"/>
    <property type="evidence" value="ECO:0007669"/>
    <property type="project" value="UniProtKB-KW"/>
</dbReference>
<dbReference type="GO" id="GO:0006508">
    <property type="term" value="P:proteolysis"/>
    <property type="evidence" value="ECO:0007669"/>
    <property type="project" value="UniProtKB-KW"/>
</dbReference>
<comment type="similarity">
    <text evidence="1">Belongs to the SOS response-associated peptidase family.</text>
</comment>
<reference evidence="2 5" key="1">
    <citation type="submission" date="2021-06" db="EMBL/GenBank/DDBJ databases">
        <title>Collection of gut derived symbiotic bacterial strains cultured from healthy donors.</title>
        <authorList>
            <person name="Lin H."/>
            <person name="Littmann E."/>
            <person name="Pamer E.G."/>
        </authorList>
    </citation>
    <scope>NUCLEOTIDE SEQUENCE</scope>
    <source>
        <strain evidence="3 5">MSK.21.70</strain>
        <strain evidence="2">MSK.21.82</strain>
    </source>
</reference>
<dbReference type="GO" id="GO:0003697">
    <property type="term" value="F:single-stranded DNA binding"/>
    <property type="evidence" value="ECO:0007669"/>
    <property type="project" value="InterPro"/>
</dbReference>
<keyword evidence="1" id="KW-0645">Protease</keyword>
<dbReference type="EC" id="3.4.-.-" evidence="1"/>
<sequence length="183" mass="21617">MCGRYYLEEQLKYDLTRWVIIPDGHIFPYGDIHPGEEGFIILKGHYGDYKTWGYPLNQKRVFNARIESVLEKKMFKEDAVKRRCIIPISGFYEWDRAHAQYRFTNNHILYLAGIYHDDYFTILTKKAEDIMSGIHSRMPVIVSFEDIDLWLDEGRVYKKTKDSLEVLGSHKQMSLDDISDINP</sequence>
<keyword evidence="5" id="KW-1185">Reference proteome</keyword>
<evidence type="ECO:0000313" key="3">
    <source>
        <dbReference type="EMBL" id="MBV3393545.1"/>
    </source>
</evidence>
<dbReference type="EMBL" id="JAHOEL010000084">
    <property type="protein sequence ID" value="MBV3393545.1"/>
    <property type="molecule type" value="Genomic_DNA"/>
</dbReference>
<protein>
    <recommendedName>
        <fullName evidence="1">Abasic site processing protein</fullName>
        <ecNumber evidence="1">3.4.-.-</ecNumber>
    </recommendedName>
</protein>
<keyword evidence="1" id="KW-0378">Hydrolase</keyword>
<organism evidence="2 4">
    <name type="scientific">Catenibacterium mitsuokai</name>
    <dbReference type="NCBI Taxonomy" id="100886"/>
    <lineage>
        <taxon>Bacteria</taxon>
        <taxon>Bacillati</taxon>
        <taxon>Bacillota</taxon>
        <taxon>Erysipelotrichia</taxon>
        <taxon>Erysipelotrichales</taxon>
        <taxon>Coprobacillaceae</taxon>
        <taxon>Catenibacterium</taxon>
    </lineage>
</organism>
<dbReference type="Proteomes" id="UP001197492">
    <property type="component" value="Unassembled WGS sequence"/>
</dbReference>
<evidence type="ECO:0000313" key="2">
    <source>
        <dbReference type="EMBL" id="MBV3383529.1"/>
    </source>
</evidence>
<dbReference type="PANTHER" id="PTHR13604:SF0">
    <property type="entry name" value="ABASIC SITE PROCESSING PROTEIN HMCES"/>
    <property type="match status" value="1"/>
</dbReference>
<dbReference type="InterPro" id="IPR003738">
    <property type="entry name" value="SRAP"/>
</dbReference>
<dbReference type="GO" id="GO:0106300">
    <property type="term" value="P:protein-DNA covalent cross-linking repair"/>
    <property type="evidence" value="ECO:0007669"/>
    <property type="project" value="InterPro"/>
</dbReference>
<dbReference type="Proteomes" id="UP001196408">
    <property type="component" value="Unassembled WGS sequence"/>
</dbReference>
<dbReference type="Pfam" id="PF02586">
    <property type="entry name" value="SRAP"/>
    <property type="match status" value="1"/>
</dbReference>
<accession>A0AAW4N0I1</accession>
<gene>
    <name evidence="2" type="ORF">KSV97_09980</name>
    <name evidence="3" type="ORF">KSW06_09865</name>
</gene>
<dbReference type="EMBL" id="JAHOEF010000086">
    <property type="protein sequence ID" value="MBV3383529.1"/>
    <property type="molecule type" value="Genomic_DNA"/>
</dbReference>